<dbReference type="AlphaFoldDB" id="A0A418YFH3"/>
<keyword evidence="11" id="KW-1185">Reference proteome</keyword>
<dbReference type="PROSITE" id="PS00691">
    <property type="entry name" value="DNA_PHOTOLYASES_1_2"/>
    <property type="match status" value="1"/>
</dbReference>
<reference evidence="10 11" key="2">
    <citation type="submission" date="2019-01" db="EMBL/GenBank/DDBJ databases">
        <title>Motilimonas pumilus sp. nov., isolated from the gut of sea cucumber (Apostichopus japonicus).</title>
        <authorList>
            <person name="Wang F.-Q."/>
            <person name="Ren L.-H."/>
            <person name="Lin Y.-W."/>
            <person name="Sun G.-H."/>
            <person name="Du Z.-J."/>
            <person name="Zhao J.-X."/>
            <person name="Liu X.-J."/>
            <person name="Liu L.-J."/>
        </authorList>
    </citation>
    <scope>NUCLEOTIDE SEQUENCE [LARGE SCALE GENOMIC DNA]</scope>
    <source>
        <strain evidence="10 11">PLHSC7-2</strain>
    </source>
</reference>
<reference evidence="10 11" key="1">
    <citation type="submission" date="2018-09" db="EMBL/GenBank/DDBJ databases">
        <authorList>
            <person name="Wang F."/>
        </authorList>
    </citation>
    <scope>NUCLEOTIDE SEQUENCE [LARGE SCALE GENOMIC DNA]</scope>
    <source>
        <strain evidence="10 11">PLHSC7-2</strain>
    </source>
</reference>
<dbReference type="GO" id="GO:0006950">
    <property type="term" value="P:response to stress"/>
    <property type="evidence" value="ECO:0007669"/>
    <property type="project" value="UniProtKB-ARBA"/>
</dbReference>
<dbReference type="SUPFAM" id="SSF52425">
    <property type="entry name" value="Cryptochrome/photolyase, N-terminal domain"/>
    <property type="match status" value="1"/>
</dbReference>
<evidence type="ECO:0000256" key="4">
    <source>
        <dbReference type="ARBA" id="ARBA00022827"/>
    </source>
</evidence>
<dbReference type="GO" id="GO:0009416">
    <property type="term" value="P:response to light stimulus"/>
    <property type="evidence" value="ECO:0007669"/>
    <property type="project" value="TreeGrafter"/>
</dbReference>
<comment type="cofactor">
    <cofactor evidence="1">
        <name>(6R)-5,10-methylene-5,6,7,8-tetrahydrofolate</name>
        <dbReference type="ChEBI" id="CHEBI:15636"/>
    </cofactor>
</comment>
<dbReference type="PRINTS" id="PR00147">
    <property type="entry name" value="DNAPHOTLYASE"/>
</dbReference>
<keyword evidence="10" id="KW-0456">Lyase</keyword>
<dbReference type="EMBL" id="QZCH01000009">
    <property type="protein sequence ID" value="RJG48132.1"/>
    <property type="molecule type" value="Genomic_DNA"/>
</dbReference>
<gene>
    <name evidence="10" type="ORF">D1Z90_08650</name>
</gene>
<feature type="binding site" evidence="6">
    <location>
        <position position="214"/>
    </location>
    <ligand>
        <name>FAD</name>
        <dbReference type="ChEBI" id="CHEBI:57692"/>
    </ligand>
</feature>
<dbReference type="NCBIfam" id="NF007955">
    <property type="entry name" value="PRK10674.1"/>
    <property type="match status" value="1"/>
</dbReference>
<name>A0A418YFH3_9GAMM</name>
<evidence type="ECO:0000256" key="5">
    <source>
        <dbReference type="ARBA" id="ARBA00022991"/>
    </source>
</evidence>
<dbReference type="InterPro" id="IPR002081">
    <property type="entry name" value="Cryptochrome/DNA_photolyase_1"/>
</dbReference>
<evidence type="ECO:0000256" key="1">
    <source>
        <dbReference type="ARBA" id="ARBA00001932"/>
    </source>
</evidence>
<dbReference type="GO" id="GO:0071949">
    <property type="term" value="F:FAD binding"/>
    <property type="evidence" value="ECO:0007669"/>
    <property type="project" value="TreeGrafter"/>
</dbReference>
<dbReference type="PANTHER" id="PTHR11455:SF9">
    <property type="entry name" value="CRYPTOCHROME CIRCADIAN CLOCK 5 ISOFORM X1"/>
    <property type="match status" value="1"/>
</dbReference>
<dbReference type="GO" id="GO:0006139">
    <property type="term" value="P:nucleobase-containing compound metabolic process"/>
    <property type="evidence" value="ECO:0007669"/>
    <property type="project" value="UniProtKB-ARBA"/>
</dbReference>
<comment type="cofactor">
    <cofactor evidence="6">
        <name>FAD</name>
        <dbReference type="ChEBI" id="CHEBI:57692"/>
    </cofactor>
    <text evidence="6">Binds 1 FAD per subunit.</text>
</comment>
<dbReference type="PANTHER" id="PTHR11455">
    <property type="entry name" value="CRYPTOCHROME"/>
    <property type="match status" value="1"/>
</dbReference>
<evidence type="ECO:0000313" key="10">
    <source>
        <dbReference type="EMBL" id="RJG48132.1"/>
    </source>
</evidence>
<dbReference type="Proteomes" id="UP000283255">
    <property type="component" value="Unassembled WGS sequence"/>
</dbReference>
<dbReference type="EC" id="4.1.99.3" evidence="10"/>
<dbReference type="Gene3D" id="1.25.40.80">
    <property type="match status" value="1"/>
</dbReference>
<feature type="site" description="Electron transfer via tryptophanyl radical" evidence="7">
    <location>
        <position position="376"/>
    </location>
</feature>
<dbReference type="GO" id="GO:0003677">
    <property type="term" value="F:DNA binding"/>
    <property type="evidence" value="ECO:0007669"/>
    <property type="project" value="TreeGrafter"/>
</dbReference>
<evidence type="ECO:0000259" key="9">
    <source>
        <dbReference type="PROSITE" id="PS51645"/>
    </source>
</evidence>
<comment type="similarity">
    <text evidence="2">Belongs to the DNA photolyase class-1 family.</text>
</comment>
<dbReference type="Pfam" id="PF00875">
    <property type="entry name" value="DNA_photolyase"/>
    <property type="match status" value="1"/>
</dbReference>
<dbReference type="InterPro" id="IPR006050">
    <property type="entry name" value="DNA_photolyase_N"/>
</dbReference>
<dbReference type="InterPro" id="IPR014729">
    <property type="entry name" value="Rossmann-like_a/b/a_fold"/>
</dbReference>
<evidence type="ECO:0000256" key="6">
    <source>
        <dbReference type="PIRSR" id="PIRSR602081-1"/>
    </source>
</evidence>
<evidence type="ECO:0000256" key="2">
    <source>
        <dbReference type="ARBA" id="ARBA00005862"/>
    </source>
</evidence>
<dbReference type="InterPro" id="IPR036155">
    <property type="entry name" value="Crypto/Photolyase_N_sf"/>
</dbReference>
<keyword evidence="4 6" id="KW-0274">FAD</keyword>
<dbReference type="RefSeq" id="WP_119910358.1">
    <property type="nucleotide sequence ID" value="NZ_QZCH01000009.1"/>
</dbReference>
<feature type="binding site" evidence="6">
    <location>
        <begin position="268"/>
        <end position="275"/>
    </location>
    <ligand>
        <name>FAD</name>
        <dbReference type="ChEBI" id="CHEBI:57692"/>
    </ligand>
</feature>
<dbReference type="Gene3D" id="1.10.579.10">
    <property type="entry name" value="DNA Cyclobutane Dipyrimidine Photolyase, subunit A, domain 3"/>
    <property type="match status" value="1"/>
</dbReference>
<evidence type="ECO:0000256" key="7">
    <source>
        <dbReference type="PIRSR" id="PIRSR602081-2"/>
    </source>
</evidence>
<keyword evidence="3 6" id="KW-0285">Flavoprotein</keyword>
<keyword evidence="5 8" id="KW-0157">Chromophore</keyword>
<feature type="binding site" evidence="6">
    <location>
        <begin position="226"/>
        <end position="230"/>
    </location>
    <ligand>
        <name>FAD</name>
        <dbReference type="ChEBI" id="CHEBI:57692"/>
    </ligand>
</feature>
<sequence length="451" mass="51713">MQLMWFRKDLRLEDNPALFAACQQGPTTAVYFVTPEQWRQHHLAPIQADFIFRRLAILTEELAQRGIQLLVEQVDSFSDIEPKLRQLCQMYRVERITANAEIEVNEVKRDEKLIANGLPLRLFHDTCVLTAGSVATKDGGMYKVFSAFRNNWLQQVRQLELRPLPAPNAVAGAITASQPEAFNYPTKDSSAWSVETETIYRQLNDFLDSGILHYHNQRDIPAIAGTSQMSVYLALGVVSVKSCVHQVLMRYPYALDDKSSGPFCWLNELAWREFYRHWLQLKPDLCKGVNFQELAAGIVWQQDEVGLQAWRAGRTGYPLVDAAMKQLVQTGWMHNRLRMVTASFLTKHLLINWRLGEQFFMQHLIDGDLAANNGGWQWAASTGCDAQPYFRIFNPTTQSEKFDPQGHFIRKYLPETAVFDNKTIHLPKNEIVDHKAARVRALDRYSVLKKG</sequence>
<feature type="site" description="Electron transfer via tryptophanyl radical" evidence="7">
    <location>
        <position position="300"/>
    </location>
</feature>
<dbReference type="InterPro" id="IPR005101">
    <property type="entry name" value="Cryptochr/Photolyase_FAD-bd"/>
</dbReference>
<evidence type="ECO:0000256" key="8">
    <source>
        <dbReference type="RuleBase" id="RU004182"/>
    </source>
</evidence>
<dbReference type="PROSITE" id="PS51645">
    <property type="entry name" value="PHR_CRY_ALPHA_BETA"/>
    <property type="match status" value="1"/>
</dbReference>
<dbReference type="Pfam" id="PF03441">
    <property type="entry name" value="FAD_binding_7"/>
    <property type="match status" value="1"/>
</dbReference>
<feature type="site" description="Electron transfer via tryptophanyl radical" evidence="7">
    <location>
        <position position="353"/>
    </location>
</feature>
<dbReference type="SUPFAM" id="SSF48173">
    <property type="entry name" value="Cryptochrome/photolyase FAD-binding domain"/>
    <property type="match status" value="1"/>
</dbReference>
<dbReference type="InterPro" id="IPR036134">
    <property type="entry name" value="Crypto/Photolyase_FAD-like_sf"/>
</dbReference>
<dbReference type="OrthoDB" id="9772484at2"/>
<evidence type="ECO:0000256" key="3">
    <source>
        <dbReference type="ARBA" id="ARBA00022630"/>
    </source>
</evidence>
<feature type="binding site" evidence="6">
    <location>
        <position position="265"/>
    </location>
    <ligand>
        <name>FAD</name>
        <dbReference type="ChEBI" id="CHEBI:57692"/>
    </ligand>
</feature>
<proteinExistence type="inferred from homology"/>
<feature type="domain" description="Photolyase/cryptochrome alpha/beta" evidence="9">
    <location>
        <begin position="1"/>
        <end position="128"/>
    </location>
</feature>
<protein>
    <submittedName>
        <fullName evidence="10">Deoxyribodipyrimidine photo-lyase</fullName>
        <ecNumber evidence="10">4.1.99.3</ecNumber>
    </submittedName>
</protein>
<comment type="caution">
    <text evidence="10">The sequence shown here is derived from an EMBL/GenBank/DDBJ whole genome shotgun (WGS) entry which is preliminary data.</text>
</comment>
<comment type="similarity">
    <text evidence="8">Belongs to the DNA photolyase family.</text>
</comment>
<evidence type="ECO:0000313" key="11">
    <source>
        <dbReference type="Proteomes" id="UP000283255"/>
    </source>
</evidence>
<accession>A0A418YFH3</accession>
<dbReference type="GO" id="GO:0003904">
    <property type="term" value="F:deoxyribodipyrimidine photo-lyase activity"/>
    <property type="evidence" value="ECO:0007669"/>
    <property type="project" value="UniProtKB-EC"/>
</dbReference>
<dbReference type="Gene3D" id="3.40.50.620">
    <property type="entry name" value="HUPs"/>
    <property type="match status" value="1"/>
</dbReference>
<organism evidence="10 11">
    <name type="scientific">Motilimonas pumila</name>
    <dbReference type="NCBI Taxonomy" id="2303987"/>
    <lineage>
        <taxon>Bacteria</taxon>
        <taxon>Pseudomonadati</taxon>
        <taxon>Pseudomonadota</taxon>
        <taxon>Gammaproteobacteria</taxon>
        <taxon>Alteromonadales</taxon>
        <taxon>Alteromonadales genera incertae sedis</taxon>
        <taxon>Motilimonas</taxon>
    </lineage>
</organism>
<feature type="binding site" evidence="6">
    <location>
        <begin position="366"/>
        <end position="368"/>
    </location>
    <ligand>
        <name>FAD</name>
        <dbReference type="ChEBI" id="CHEBI:57692"/>
    </ligand>
</feature>
<dbReference type="InterPro" id="IPR018394">
    <property type="entry name" value="DNA_photolyase_1_CS_C"/>
</dbReference>